<feature type="domain" description="EamA" evidence="4">
    <location>
        <begin position="7"/>
        <end position="109"/>
    </location>
</feature>
<evidence type="ECO:0000256" key="3">
    <source>
        <dbReference type="SAM" id="Phobius"/>
    </source>
</evidence>
<feature type="transmembrane region" description="Helical" evidence="3">
    <location>
        <begin position="36"/>
        <end position="58"/>
    </location>
</feature>
<feature type="transmembrane region" description="Helical" evidence="3">
    <location>
        <begin position="64"/>
        <end position="86"/>
    </location>
</feature>
<dbReference type="AlphaFoldDB" id="A0A4R5KLJ6"/>
<reference evidence="5 6" key="1">
    <citation type="submission" date="2019-03" db="EMBL/GenBank/DDBJ databases">
        <title>This is whole genome sequence of Paenibacillus sp MS74 strain.</title>
        <authorList>
            <person name="Trinh H.N."/>
        </authorList>
    </citation>
    <scope>NUCLEOTIDE SEQUENCE [LARGE SCALE GENOMIC DNA]</scope>
    <source>
        <strain evidence="5 6">MS74</strain>
    </source>
</reference>
<evidence type="ECO:0000256" key="2">
    <source>
        <dbReference type="ARBA" id="ARBA00007362"/>
    </source>
</evidence>
<comment type="similarity">
    <text evidence="2">Belongs to the EamA transporter family.</text>
</comment>
<evidence type="ECO:0000313" key="5">
    <source>
        <dbReference type="EMBL" id="TDF96376.1"/>
    </source>
</evidence>
<keyword evidence="3" id="KW-0812">Transmembrane</keyword>
<dbReference type="Pfam" id="PF00892">
    <property type="entry name" value="EamA"/>
    <property type="match status" value="1"/>
</dbReference>
<evidence type="ECO:0000259" key="4">
    <source>
        <dbReference type="Pfam" id="PF00892"/>
    </source>
</evidence>
<dbReference type="GO" id="GO:0016020">
    <property type="term" value="C:membrane"/>
    <property type="evidence" value="ECO:0007669"/>
    <property type="project" value="InterPro"/>
</dbReference>
<comment type="caution">
    <text evidence="5">The sequence shown here is derived from an EMBL/GenBank/DDBJ whole genome shotgun (WGS) entry which is preliminary data.</text>
</comment>
<evidence type="ECO:0000256" key="1">
    <source>
        <dbReference type="ARBA" id="ARBA00004127"/>
    </source>
</evidence>
<evidence type="ECO:0000313" key="6">
    <source>
        <dbReference type="Proteomes" id="UP000295636"/>
    </source>
</evidence>
<keyword evidence="6" id="KW-1185">Reference proteome</keyword>
<organism evidence="5 6">
    <name type="scientific">Paenibacillus piri</name>
    <dbReference type="NCBI Taxonomy" id="2547395"/>
    <lineage>
        <taxon>Bacteria</taxon>
        <taxon>Bacillati</taxon>
        <taxon>Bacillota</taxon>
        <taxon>Bacilli</taxon>
        <taxon>Bacillales</taxon>
        <taxon>Paenibacillaceae</taxon>
        <taxon>Paenibacillus</taxon>
    </lineage>
</organism>
<keyword evidence="3" id="KW-1133">Transmembrane helix</keyword>
<proteinExistence type="inferred from homology"/>
<protein>
    <submittedName>
        <fullName evidence="5">Multidrug transporter</fullName>
    </submittedName>
</protein>
<dbReference type="SUPFAM" id="SSF103481">
    <property type="entry name" value="Multidrug resistance efflux transporter EmrE"/>
    <property type="match status" value="1"/>
</dbReference>
<feature type="transmembrane region" description="Helical" evidence="3">
    <location>
        <begin position="93"/>
        <end position="113"/>
    </location>
</feature>
<dbReference type="InterPro" id="IPR037185">
    <property type="entry name" value="EmrE-like"/>
</dbReference>
<dbReference type="EMBL" id="SMRT01000008">
    <property type="protein sequence ID" value="TDF96376.1"/>
    <property type="molecule type" value="Genomic_DNA"/>
</dbReference>
<accession>A0A4R5KLJ6</accession>
<keyword evidence="3" id="KW-0472">Membrane</keyword>
<feature type="transmembrane region" description="Helical" evidence="3">
    <location>
        <begin position="6"/>
        <end position="24"/>
    </location>
</feature>
<dbReference type="InterPro" id="IPR000620">
    <property type="entry name" value="EamA_dom"/>
</dbReference>
<dbReference type="Gene3D" id="1.10.3730.20">
    <property type="match status" value="1"/>
</dbReference>
<name>A0A4R5KLJ6_9BACL</name>
<comment type="subcellular location">
    <subcellularLocation>
        <location evidence="1">Endomembrane system</location>
        <topology evidence="1">Multi-pass membrane protein</topology>
    </subcellularLocation>
</comment>
<gene>
    <name evidence="5" type="ORF">E1757_17625</name>
</gene>
<sequence>MISYIALFILFTLMGSFGGYFVKIASSRSDTLVQILFNKFLYIGGILYFLSALLNIFALKKLPYTLVLPLTSITYIWTLIISYTLLHEKITKYKISGVIFIVLGSVLIGLSTIS</sequence>
<dbReference type="Proteomes" id="UP000295636">
    <property type="component" value="Unassembled WGS sequence"/>
</dbReference>
<dbReference type="OrthoDB" id="129711at2"/>